<accession>A0ABY7K2P6</accession>
<evidence type="ECO:0000313" key="1">
    <source>
        <dbReference type="EMBL" id="WAX57827.1"/>
    </source>
</evidence>
<gene>
    <name evidence="1" type="ORF">M6B22_03440</name>
</gene>
<evidence type="ECO:0000313" key="2">
    <source>
        <dbReference type="Proteomes" id="UP001164693"/>
    </source>
</evidence>
<reference evidence="1" key="1">
    <citation type="submission" date="2022-05" db="EMBL/GenBank/DDBJ databases">
        <title>Jatrophihabitans sp. SB3-54 whole genome sequence.</title>
        <authorList>
            <person name="Suh M.K."/>
            <person name="Eom M.K."/>
            <person name="Kim J.S."/>
            <person name="Kim H.S."/>
            <person name="Do H.E."/>
            <person name="Shin Y.K."/>
            <person name="Lee J.-S."/>
        </authorList>
    </citation>
    <scope>NUCLEOTIDE SEQUENCE</scope>
    <source>
        <strain evidence="1">SB3-54</strain>
    </source>
</reference>
<dbReference type="Proteomes" id="UP001164693">
    <property type="component" value="Chromosome"/>
</dbReference>
<name>A0ABY7K2P6_9ACTN</name>
<organism evidence="1 2">
    <name type="scientific">Jatrophihabitans cynanchi</name>
    <dbReference type="NCBI Taxonomy" id="2944128"/>
    <lineage>
        <taxon>Bacteria</taxon>
        <taxon>Bacillati</taxon>
        <taxon>Actinomycetota</taxon>
        <taxon>Actinomycetes</taxon>
        <taxon>Jatrophihabitantales</taxon>
        <taxon>Jatrophihabitantaceae</taxon>
        <taxon>Jatrophihabitans</taxon>
    </lineage>
</organism>
<protein>
    <recommendedName>
        <fullName evidence="3">AbrB/MazE/SpoVT family DNA-binding domain-containing protein</fullName>
    </recommendedName>
</protein>
<keyword evidence="2" id="KW-1185">Reference proteome</keyword>
<evidence type="ECO:0008006" key="3">
    <source>
        <dbReference type="Google" id="ProtNLM"/>
    </source>
</evidence>
<dbReference type="RefSeq" id="WP_269444375.1">
    <property type="nucleotide sequence ID" value="NZ_CP097463.1"/>
</dbReference>
<proteinExistence type="predicted"/>
<dbReference type="EMBL" id="CP097463">
    <property type="protein sequence ID" value="WAX57827.1"/>
    <property type="molecule type" value="Genomic_DNA"/>
</dbReference>
<sequence>MAKRPVPQVEVRLTQQGTISWPAALRNRWQAKYLLVEDHGDYAIVRPMATDDPLAITRQRPMRDR</sequence>